<protein>
    <recommendedName>
        <fullName evidence="1">N-acetyltransferase domain-containing protein</fullName>
    </recommendedName>
</protein>
<dbReference type="Proteomes" id="UP000178758">
    <property type="component" value="Unassembled WGS sequence"/>
</dbReference>
<feature type="domain" description="N-acetyltransferase" evidence="1">
    <location>
        <begin position="3"/>
        <end position="169"/>
    </location>
</feature>
<evidence type="ECO:0000313" key="3">
    <source>
        <dbReference type="Proteomes" id="UP000178758"/>
    </source>
</evidence>
<dbReference type="AlphaFoldDB" id="A0A1F5DCN2"/>
<accession>A0A1F5DCN2</accession>
<gene>
    <name evidence="2" type="ORF">A3J78_02160</name>
</gene>
<dbReference type="CDD" id="cd04301">
    <property type="entry name" value="NAT_SF"/>
    <property type="match status" value="1"/>
</dbReference>
<dbReference type="InterPro" id="IPR000182">
    <property type="entry name" value="GNAT_dom"/>
</dbReference>
<proteinExistence type="predicted"/>
<evidence type="ECO:0000259" key="1">
    <source>
        <dbReference type="PROSITE" id="PS51186"/>
    </source>
</evidence>
<comment type="caution">
    <text evidence="2">The sequence shown here is derived from an EMBL/GenBank/DDBJ whole genome shotgun (WGS) entry which is preliminary data.</text>
</comment>
<dbReference type="PROSITE" id="PS51186">
    <property type="entry name" value="GNAT"/>
    <property type="match status" value="1"/>
</dbReference>
<name>A0A1F5DCN2_9BACT</name>
<evidence type="ECO:0000313" key="2">
    <source>
        <dbReference type="EMBL" id="OGD52801.1"/>
    </source>
</evidence>
<dbReference type="SUPFAM" id="SSF55729">
    <property type="entry name" value="Acyl-CoA N-acyltransferases (Nat)"/>
    <property type="match status" value="1"/>
</dbReference>
<dbReference type="Pfam" id="PF00583">
    <property type="entry name" value="Acetyltransf_1"/>
    <property type="match status" value="1"/>
</dbReference>
<dbReference type="InterPro" id="IPR016181">
    <property type="entry name" value="Acyl_CoA_acyltransferase"/>
</dbReference>
<dbReference type="Gene3D" id="3.40.630.30">
    <property type="match status" value="1"/>
</dbReference>
<organism evidence="2 3">
    <name type="scientific">Candidatus Beckwithbacteria bacterium RBG_13_35_6</name>
    <dbReference type="NCBI Taxonomy" id="1797456"/>
    <lineage>
        <taxon>Bacteria</taxon>
        <taxon>Candidatus Beckwithiibacteriota</taxon>
    </lineage>
</organism>
<dbReference type="GO" id="GO:0016747">
    <property type="term" value="F:acyltransferase activity, transferring groups other than amino-acyl groups"/>
    <property type="evidence" value="ECO:0007669"/>
    <property type="project" value="InterPro"/>
</dbReference>
<sequence>MDIIVEALKLQELDSFWQVFKIVLSKDFPGYSPKVVDYFLNKLYNQASFNYWLNSGYKTVLVAKFGNTIIGFAVIDKPYGGVCFCRWLGILKNFRKKGAGKKIIAAWIQYAKEYGCHKVEVASQPNAKIFYQKCNLDFEGKRKLSYFGIDQYIFGKVISEQNDEVMIRD</sequence>
<dbReference type="EMBL" id="MEZJ01000047">
    <property type="protein sequence ID" value="OGD52801.1"/>
    <property type="molecule type" value="Genomic_DNA"/>
</dbReference>
<reference evidence="2 3" key="1">
    <citation type="journal article" date="2016" name="Nat. Commun.">
        <title>Thousands of microbial genomes shed light on interconnected biogeochemical processes in an aquifer system.</title>
        <authorList>
            <person name="Anantharaman K."/>
            <person name="Brown C.T."/>
            <person name="Hug L.A."/>
            <person name="Sharon I."/>
            <person name="Castelle C.J."/>
            <person name="Probst A.J."/>
            <person name="Thomas B.C."/>
            <person name="Singh A."/>
            <person name="Wilkins M.J."/>
            <person name="Karaoz U."/>
            <person name="Brodie E.L."/>
            <person name="Williams K.H."/>
            <person name="Hubbard S.S."/>
            <person name="Banfield J.F."/>
        </authorList>
    </citation>
    <scope>NUCLEOTIDE SEQUENCE [LARGE SCALE GENOMIC DNA]</scope>
</reference>